<protein>
    <submittedName>
        <fullName evidence="3">Putative transcription coactivator complex p100 component</fullName>
    </submittedName>
</protein>
<dbReference type="GO" id="GO:0043130">
    <property type="term" value="F:ubiquitin binding"/>
    <property type="evidence" value="ECO:0007669"/>
    <property type="project" value="InterPro"/>
</dbReference>
<evidence type="ECO:0000313" key="3">
    <source>
        <dbReference type="EMBL" id="JAV25492.1"/>
    </source>
</evidence>
<dbReference type="EMBL" id="GFDL01009553">
    <property type="protein sequence ID" value="JAV25492.1"/>
    <property type="molecule type" value="Transcribed_RNA"/>
</dbReference>
<dbReference type="Pfam" id="PF02845">
    <property type="entry name" value="CUE"/>
    <property type="match status" value="1"/>
</dbReference>
<sequence length="724" mass="81672">MAFTMFKNEKKLPLNELTLQLEEGGSKRSLPALHEKWSEPRVFTRYVPFPFKAGMVEEGPALEQWISETGWFIKDLQWLLGLEHFRFWSTMVHNAGAIETVISFTQTAIPYYLAGVVRGAASVYPLYSEAHRLVIQVICRLVTQKESEQCWIGKEFLGNLLYRHYLVSVPLLVELLPVYGCAENKPLLTRLLQTVFKLQPKYVQDLRVALKYLQETFKTIQRQIETDRIEGQVANAASLNDLAVYTLDCSTTLALLVELYPDCRPLCSELGLEQSVSGFYDNTLVLLYKNVFTMDNDSPYLTYLNAARRDLLAAFRAIVQVQMDRVRNGPNALEPADKFLCILTECLSEPIFVRDYQRHYPVAEDLDELKRTVSGLDHFKLDFVASAYCGEENGAGLTNGHVSSESDQEEEEAARIEEVPTVPEAEMTPEQKAEANVRKVLDVLPHLGDGYVRKLLQRYGDDPEQVVAAILEGNLPPDLAEADPSEPYIPPDQKERFFVETGIERLNIYDGDELDVLTRDTVRGVIKRGKGMPGQARNLREMLDDKSHVREMKTRTRYQEYQIVCDEYDDEYDDSFDAMADSESRKIRLTAEMRNALVDEEEEEADNNDEEEDESEFRPSKKPLDFCENPEVVRARYEEKRRSKQQARGGGGGAPSGSSGGAAAAGGGGGGGPDRDVVGKAKGQGQERAVLQNRKHKNENKAARGNHNRKQGATFKRNKGMIPS</sequence>
<dbReference type="GO" id="GO:0006355">
    <property type="term" value="P:regulation of DNA-templated transcription"/>
    <property type="evidence" value="ECO:0007669"/>
    <property type="project" value="TreeGrafter"/>
</dbReference>
<dbReference type="InterPro" id="IPR041800">
    <property type="entry name" value="ASCC2_CUE"/>
</dbReference>
<dbReference type="PANTHER" id="PTHR21494">
    <property type="entry name" value="ACTIVATING SIGNAL COINTEGRATOR 1 COMPLEX SUBUNIT 2 ASC-1 COMPLEX SUBUNIT P100"/>
    <property type="match status" value="1"/>
</dbReference>
<feature type="compositionally biased region" description="Acidic residues" evidence="1">
    <location>
        <begin position="598"/>
        <end position="615"/>
    </location>
</feature>
<dbReference type="AlphaFoldDB" id="A0A1Q3FDB6"/>
<reference evidence="3" key="1">
    <citation type="submission" date="2017-01" db="EMBL/GenBank/DDBJ databases">
        <title>A deep insight into the sialotranscriptome of adult male and female Cluex tarsalis mosquitoes.</title>
        <authorList>
            <person name="Ribeiro J.M."/>
            <person name="Moreira F."/>
            <person name="Bernard K.A."/>
            <person name="Calvo E."/>
        </authorList>
    </citation>
    <scope>NUCLEOTIDE SEQUENCE</scope>
    <source>
        <strain evidence="3">Kern County</strain>
        <tissue evidence="3">Salivary glands</tissue>
    </source>
</reference>
<proteinExistence type="predicted"/>
<organism evidence="3">
    <name type="scientific">Culex tarsalis</name>
    <name type="common">Encephalitis mosquito</name>
    <dbReference type="NCBI Taxonomy" id="7177"/>
    <lineage>
        <taxon>Eukaryota</taxon>
        <taxon>Metazoa</taxon>
        <taxon>Ecdysozoa</taxon>
        <taxon>Arthropoda</taxon>
        <taxon>Hexapoda</taxon>
        <taxon>Insecta</taxon>
        <taxon>Pterygota</taxon>
        <taxon>Neoptera</taxon>
        <taxon>Endopterygota</taxon>
        <taxon>Diptera</taxon>
        <taxon>Nematocera</taxon>
        <taxon>Culicoidea</taxon>
        <taxon>Culicidae</taxon>
        <taxon>Culicinae</taxon>
        <taxon>Culicini</taxon>
        <taxon>Culex</taxon>
        <taxon>Culex</taxon>
    </lineage>
</organism>
<evidence type="ECO:0000259" key="2">
    <source>
        <dbReference type="PROSITE" id="PS51140"/>
    </source>
</evidence>
<dbReference type="SUPFAM" id="SSF46934">
    <property type="entry name" value="UBA-like"/>
    <property type="match status" value="1"/>
</dbReference>
<dbReference type="InterPro" id="IPR009060">
    <property type="entry name" value="UBA-like_sf"/>
</dbReference>
<dbReference type="PROSITE" id="PS51140">
    <property type="entry name" value="CUE"/>
    <property type="match status" value="1"/>
</dbReference>
<dbReference type="Gene3D" id="1.10.8.10">
    <property type="entry name" value="DNA helicase RuvA subunit, C-terminal domain"/>
    <property type="match status" value="1"/>
</dbReference>
<feature type="domain" description="CUE" evidence="2">
    <location>
        <begin position="432"/>
        <end position="475"/>
    </location>
</feature>
<feature type="region of interest" description="Disordered" evidence="1">
    <location>
        <begin position="597"/>
        <end position="724"/>
    </location>
</feature>
<evidence type="ECO:0000256" key="1">
    <source>
        <dbReference type="SAM" id="MobiDB-lite"/>
    </source>
</evidence>
<feature type="compositionally biased region" description="Basic residues" evidence="1">
    <location>
        <begin position="693"/>
        <end position="710"/>
    </location>
</feature>
<dbReference type="CDD" id="cd14364">
    <property type="entry name" value="CUE_ASCC2"/>
    <property type="match status" value="1"/>
</dbReference>
<name>A0A1Q3FDB6_CULTA</name>
<accession>A0A1Q3FDB6</accession>
<feature type="compositionally biased region" description="Basic and acidic residues" evidence="1">
    <location>
        <begin position="616"/>
        <end position="641"/>
    </location>
</feature>
<dbReference type="InterPro" id="IPR052586">
    <property type="entry name" value="ASCC2"/>
</dbReference>
<dbReference type="InterPro" id="IPR003892">
    <property type="entry name" value="CUE"/>
</dbReference>
<dbReference type="PANTHER" id="PTHR21494:SF0">
    <property type="entry name" value="ACTIVATING SIGNAL COINTEGRATOR 1 COMPLEX SUBUNIT 2"/>
    <property type="match status" value="1"/>
</dbReference>
<feature type="compositionally biased region" description="Gly residues" evidence="1">
    <location>
        <begin position="648"/>
        <end position="672"/>
    </location>
</feature>